<dbReference type="Proteomes" id="UP000309128">
    <property type="component" value="Unassembled WGS sequence"/>
</dbReference>
<dbReference type="AlphaFoldDB" id="A0A5S4F4U3"/>
<proteinExistence type="predicted"/>
<name>A0A5S4F4U3_9ACTN</name>
<dbReference type="RefSeq" id="WP_138671378.1">
    <property type="nucleotide sequence ID" value="NZ_VCKY01000170.1"/>
</dbReference>
<sequence>MTPRTGRPATIDVTFTADDPMHPGKGGAFVWRVPNDYSAILDDRLPVWTIIWPADGRNLYVNLDDYSRPPVGLHARQKARTLADAWQIVEAFVAADSWDAVFPTRTGLWIEPDADPVWSVNRVIGTAAEPARPGNVIDVTCVLDDDAGNAGNGAVFRWSSPAELTDRRPDWSILWHPARRLEVFFTSGPHSSPVTLHTGDQPRTFDAAWKIVKEFIASDAWDSHFDDEHHPHGYTVIEGSPRRWDVRRTGTAAGTDAPAPVVDVTFTPGENGGSFTWLTPEGFGYPAREWEIIWRPAGLALMWFWPGFAGYEVAGLYEPEWQPETLEQAWGSVEAFVASDAWTWGDPDGWAGKRVPIDRHAEPVWTVRRISAVTWENATEDRHPDTITLPYVHVDHDTNWPAVGPGKPEFPFVSQEPGRVYVGEWAWSPDQAEQFAAVVALKAQQARVPDLDAYKELALFLARQMQPDDDGDVCHSPQSLAEAVIRRYSLHPRNG</sequence>
<gene>
    <name evidence="1" type="ORF">ETD86_37435</name>
</gene>
<organism evidence="1 2">
    <name type="scientific">Nonomuraea turkmeniaca</name>
    <dbReference type="NCBI Taxonomy" id="103838"/>
    <lineage>
        <taxon>Bacteria</taxon>
        <taxon>Bacillati</taxon>
        <taxon>Actinomycetota</taxon>
        <taxon>Actinomycetes</taxon>
        <taxon>Streptosporangiales</taxon>
        <taxon>Streptosporangiaceae</taxon>
        <taxon>Nonomuraea</taxon>
    </lineage>
</organism>
<accession>A0A5S4F4U3</accession>
<evidence type="ECO:0000313" key="1">
    <source>
        <dbReference type="EMBL" id="TMR11001.1"/>
    </source>
</evidence>
<dbReference type="EMBL" id="VCKY01000170">
    <property type="protein sequence ID" value="TMR11001.1"/>
    <property type="molecule type" value="Genomic_DNA"/>
</dbReference>
<keyword evidence="2" id="KW-1185">Reference proteome</keyword>
<reference evidence="1 2" key="1">
    <citation type="submission" date="2019-05" db="EMBL/GenBank/DDBJ databases">
        <title>Draft genome sequence of Nonomuraea turkmeniaca DSM 43926.</title>
        <authorList>
            <person name="Saricaoglu S."/>
            <person name="Isik K."/>
        </authorList>
    </citation>
    <scope>NUCLEOTIDE SEQUENCE [LARGE SCALE GENOMIC DNA]</scope>
    <source>
        <strain evidence="1 2">DSM 43926</strain>
    </source>
</reference>
<comment type="caution">
    <text evidence="1">The sequence shown here is derived from an EMBL/GenBank/DDBJ whole genome shotgun (WGS) entry which is preliminary data.</text>
</comment>
<protein>
    <submittedName>
        <fullName evidence="1">Uncharacterized protein</fullName>
    </submittedName>
</protein>
<evidence type="ECO:0000313" key="2">
    <source>
        <dbReference type="Proteomes" id="UP000309128"/>
    </source>
</evidence>